<dbReference type="Proteomes" id="UP000887579">
    <property type="component" value="Unplaced"/>
</dbReference>
<sequence length="182" mass="20838">MDDIAQLQHLELVSRVCTELENHLGINEKEVAEFIIALAKENSTFNKFKTALSEHGLDGGLDDSLMSSLLRMIMNAQPRPADKPFNTIKDEKEELKAMFPALAMANTANPLADFEGLMGKWEQENKNDEPDSKSRRNRSHSPRRRRRSRSLSNSRERKKSKRDDGDDRKNIEVDSGTQKRTR</sequence>
<evidence type="ECO:0000313" key="2">
    <source>
        <dbReference type="WBParaSite" id="ES5_v2.g26900.t1"/>
    </source>
</evidence>
<name>A0AC34GB14_9BILA</name>
<protein>
    <submittedName>
        <fullName evidence="2">Uncharacterized protein</fullName>
    </submittedName>
</protein>
<organism evidence="1 2">
    <name type="scientific">Panagrolaimus sp. ES5</name>
    <dbReference type="NCBI Taxonomy" id="591445"/>
    <lineage>
        <taxon>Eukaryota</taxon>
        <taxon>Metazoa</taxon>
        <taxon>Ecdysozoa</taxon>
        <taxon>Nematoda</taxon>
        <taxon>Chromadorea</taxon>
        <taxon>Rhabditida</taxon>
        <taxon>Tylenchina</taxon>
        <taxon>Panagrolaimomorpha</taxon>
        <taxon>Panagrolaimoidea</taxon>
        <taxon>Panagrolaimidae</taxon>
        <taxon>Panagrolaimus</taxon>
    </lineage>
</organism>
<proteinExistence type="predicted"/>
<dbReference type="WBParaSite" id="ES5_v2.g26900.t1">
    <property type="protein sequence ID" value="ES5_v2.g26900.t1"/>
    <property type="gene ID" value="ES5_v2.g26900"/>
</dbReference>
<evidence type="ECO:0000313" key="1">
    <source>
        <dbReference type="Proteomes" id="UP000887579"/>
    </source>
</evidence>
<reference evidence="2" key="1">
    <citation type="submission" date="2022-11" db="UniProtKB">
        <authorList>
            <consortium name="WormBaseParasite"/>
        </authorList>
    </citation>
    <scope>IDENTIFICATION</scope>
</reference>
<accession>A0AC34GB14</accession>